<keyword evidence="3" id="KW-1185">Reference proteome</keyword>
<dbReference type="Proteomes" id="UP001235341">
    <property type="component" value="Chromosome"/>
</dbReference>
<accession>A0ABY9PGI0</accession>
<feature type="transmembrane region" description="Helical" evidence="1">
    <location>
        <begin position="150"/>
        <end position="170"/>
    </location>
</feature>
<dbReference type="EMBL" id="CP133586">
    <property type="protein sequence ID" value="WMT12521.1"/>
    <property type="molecule type" value="Genomic_DNA"/>
</dbReference>
<feature type="transmembrane region" description="Helical" evidence="1">
    <location>
        <begin position="119"/>
        <end position="138"/>
    </location>
</feature>
<protein>
    <submittedName>
        <fullName evidence="2">Uncharacterized protein</fullName>
    </submittedName>
</protein>
<proteinExistence type="predicted"/>
<name>A0ABY9PGI0_SERFO</name>
<sequence>MSSVKSNFRKEIINICLVFLFIYGCLYYFTPIYLPSDSIMHEIAYFVMSFGPVVFLLFTNGMYQTYKRQNTNWVAYWRDRGYEVPEHDEDYEDKFDEFFHGYYSSEKARNRVSDAWETAFNVIFVIFLIIVISVKYFFDLHFNHDNEVSPIVFIEAFGYVIFLFVIPIVSKLACKAITNRYPGEARRSRKVHSYSWLNQNY</sequence>
<evidence type="ECO:0000313" key="3">
    <source>
        <dbReference type="Proteomes" id="UP001235341"/>
    </source>
</evidence>
<feature type="transmembrane region" description="Helical" evidence="1">
    <location>
        <begin position="43"/>
        <end position="63"/>
    </location>
</feature>
<keyword evidence="1" id="KW-1133">Transmembrane helix</keyword>
<feature type="transmembrane region" description="Helical" evidence="1">
    <location>
        <begin position="12"/>
        <end position="31"/>
    </location>
</feature>
<gene>
    <name evidence="2" type="ORF">RFB13_14710</name>
</gene>
<reference evidence="2 3" key="1">
    <citation type="submission" date="2023-08" db="EMBL/GenBank/DDBJ databases">
        <title>Complete Genome and Methylome dissection of Serratia fonticola NEB369.</title>
        <authorList>
            <person name="Fomenkov A."/>
            <person name="Roberts R.D."/>
        </authorList>
    </citation>
    <scope>NUCLEOTIDE SEQUENCE [LARGE SCALE GENOMIC DNA]</scope>
    <source>
        <strain evidence="2 3">NEB369</strain>
    </source>
</reference>
<keyword evidence="1" id="KW-0812">Transmembrane</keyword>
<organism evidence="2 3">
    <name type="scientific">Serratia fonticola</name>
    <dbReference type="NCBI Taxonomy" id="47917"/>
    <lineage>
        <taxon>Bacteria</taxon>
        <taxon>Pseudomonadati</taxon>
        <taxon>Pseudomonadota</taxon>
        <taxon>Gammaproteobacteria</taxon>
        <taxon>Enterobacterales</taxon>
        <taxon>Yersiniaceae</taxon>
        <taxon>Serratia</taxon>
    </lineage>
</organism>
<keyword evidence="1" id="KW-0472">Membrane</keyword>
<dbReference type="PROSITE" id="PS51257">
    <property type="entry name" value="PROKAR_LIPOPROTEIN"/>
    <property type="match status" value="1"/>
</dbReference>
<evidence type="ECO:0000256" key="1">
    <source>
        <dbReference type="SAM" id="Phobius"/>
    </source>
</evidence>
<dbReference type="RefSeq" id="WP_309204787.1">
    <property type="nucleotide sequence ID" value="NZ_CP133586.1"/>
</dbReference>
<evidence type="ECO:0000313" key="2">
    <source>
        <dbReference type="EMBL" id="WMT12521.1"/>
    </source>
</evidence>